<dbReference type="PANTHER" id="PTHR43581:SF2">
    <property type="entry name" value="EXCINUCLEASE ATPASE SUBUNIT"/>
    <property type="match status" value="1"/>
</dbReference>
<evidence type="ECO:0000259" key="1">
    <source>
        <dbReference type="SMART" id="SM00382"/>
    </source>
</evidence>
<evidence type="ECO:0000313" key="2">
    <source>
        <dbReference type="EMBL" id="REC99027.1"/>
    </source>
</evidence>
<dbReference type="InterPro" id="IPR027417">
    <property type="entry name" value="P-loop_NTPase"/>
</dbReference>
<dbReference type="SUPFAM" id="SSF52540">
    <property type="entry name" value="P-loop containing nucleoside triphosphate hydrolases"/>
    <property type="match status" value="1"/>
</dbReference>
<proteinExistence type="predicted"/>
<dbReference type="Gene3D" id="1.10.30.50">
    <property type="match status" value="1"/>
</dbReference>
<dbReference type="SMART" id="SM00382">
    <property type="entry name" value="AAA"/>
    <property type="match status" value="1"/>
</dbReference>
<dbReference type="Pfam" id="PF13304">
    <property type="entry name" value="AAA_21"/>
    <property type="match status" value="1"/>
</dbReference>
<dbReference type="InterPro" id="IPR051396">
    <property type="entry name" value="Bact_Antivir_Def_Nuclease"/>
</dbReference>
<dbReference type="GO" id="GO:0016887">
    <property type="term" value="F:ATP hydrolysis activity"/>
    <property type="evidence" value="ECO:0007669"/>
    <property type="project" value="InterPro"/>
</dbReference>
<dbReference type="InterPro" id="IPR003959">
    <property type="entry name" value="ATPase_AAA_core"/>
</dbReference>
<gene>
    <name evidence="2" type="ORF">DFO60_4824</name>
</gene>
<dbReference type="EMBL" id="QRDL01000010">
    <property type="protein sequence ID" value="REC99027.1"/>
    <property type="molecule type" value="Genomic_DNA"/>
</dbReference>
<reference evidence="2 3" key="1">
    <citation type="submission" date="2018-07" db="EMBL/GenBank/DDBJ databases">
        <title>Genome sequencing of rice bacterial endophytes.</title>
        <authorList>
            <person name="Venturi V."/>
        </authorList>
    </citation>
    <scope>NUCLEOTIDE SEQUENCE [LARGE SCALE GENOMIC DNA]</scope>
    <source>
        <strain evidence="2 3">AG1002</strain>
    </source>
</reference>
<protein>
    <submittedName>
        <fullName evidence="2">Uncharacterized protein (TIGR02646 family)</fullName>
    </submittedName>
</protein>
<dbReference type="RefSeq" id="WP_115947089.1">
    <property type="nucleotide sequence ID" value="NZ_QRDL01000010.1"/>
</dbReference>
<name>A0A3D9E7T3_ECTOL</name>
<dbReference type="Proteomes" id="UP000256988">
    <property type="component" value="Unassembled WGS sequence"/>
</dbReference>
<dbReference type="GO" id="GO:0005524">
    <property type="term" value="F:ATP binding"/>
    <property type="evidence" value="ECO:0007669"/>
    <property type="project" value="InterPro"/>
</dbReference>
<comment type="caution">
    <text evidence="2">The sequence shown here is derived from an EMBL/GenBank/DDBJ whole genome shotgun (WGS) entry which is preliminary data.</text>
</comment>
<evidence type="ECO:0000313" key="3">
    <source>
        <dbReference type="Proteomes" id="UP000256988"/>
    </source>
</evidence>
<dbReference type="Gene3D" id="3.40.50.300">
    <property type="entry name" value="P-loop containing nucleotide triphosphate hydrolases"/>
    <property type="match status" value="2"/>
</dbReference>
<dbReference type="InterPro" id="IPR038729">
    <property type="entry name" value="Rad50/SbcC_AAA"/>
</dbReference>
<organism evidence="2 3">
    <name type="scientific">Ectopseudomonas oleovorans</name>
    <name type="common">Pseudomonas oleovorans</name>
    <dbReference type="NCBI Taxonomy" id="301"/>
    <lineage>
        <taxon>Bacteria</taxon>
        <taxon>Pseudomonadati</taxon>
        <taxon>Pseudomonadota</taxon>
        <taxon>Gammaproteobacteria</taxon>
        <taxon>Pseudomonadales</taxon>
        <taxon>Pseudomonadaceae</taxon>
        <taxon>Ectopseudomonas</taxon>
    </lineage>
</organism>
<dbReference type="Pfam" id="PF13476">
    <property type="entry name" value="AAA_23"/>
    <property type="match status" value="1"/>
</dbReference>
<accession>A0A3D9E7T3</accession>
<dbReference type="PANTHER" id="PTHR43581">
    <property type="entry name" value="ATP/GTP PHOSPHATASE"/>
    <property type="match status" value="1"/>
</dbReference>
<sequence length="728" mass="82014">MMRISRMKNPPSYLKSREVYEQRQNLLGYLRRDDFDRRVRRDGLNEDIFFDPQLRSALETAFKGKCAFCESYIGANGRVVHFRPLRHVRGNEEHEQDYYLWLAFEWRNLFYACDYCNKAKGDYFPIAGKRADYLATYDEVVRQEAALLIDPTAEDPSKHLKFLIDGSVKALSLKGSETISIFYLNRPKLVSGRNELFAEILESFNSRFYYKSLSNVLTTSSAYFGAALQILKRVAKDWLPGRLAIKGNNEAFIRNFDDALFQSDSSDWDRLNAILRGERDLGLDNEIDDEPVAFRQTAQYPFTKPIAKELESISISNFKIIENLSFQLPGSRTAKSGAPAIMILGENAAGKSSILCAIALALIGSRESQKFKKYFAGLVRSRNEGLFDQLDGSKVEVKVNFHFDINPAIFNYDPLSRSLVGSLDPSMVVLGYGARRFFNPKIKSHGGGMAARVKTLFDPLATIPYPGEWLRSQTGSRLDNIMAALRVVLALDDDDELIVEHDRLAVRANGSVTPIDALSEGYRSVFIMTVDIIRELLNHYDFLEEAQAIVLIDEIETHLHPRWKMQVMTSLRKVLPKVQFIVTTHDPLCIRGMDDGEVIVLQRDQNQRISILQDLPSVSGMTAEQLLVSDYFGLASTADPGTEIRLATISGDIVRRRPEDGGIEASIAVSTSNLIGRLTLGDTPTQQIIQSALIRYLEERESRIGNVGPELRYEAVDAVLKALSTPEV</sequence>
<dbReference type="InterPro" id="IPR003593">
    <property type="entry name" value="AAA+_ATPase"/>
</dbReference>
<dbReference type="GO" id="GO:0006302">
    <property type="term" value="P:double-strand break repair"/>
    <property type="evidence" value="ECO:0007669"/>
    <property type="project" value="InterPro"/>
</dbReference>
<feature type="domain" description="AAA+ ATPase" evidence="1">
    <location>
        <begin position="337"/>
        <end position="604"/>
    </location>
</feature>
<dbReference type="AlphaFoldDB" id="A0A3D9E7T3"/>